<reference evidence="6 7" key="1">
    <citation type="submission" date="2008-02" db="EMBL/GenBank/DDBJ databases">
        <title>Genome sequence of Ureaplasma parvum serovar 3.</title>
        <authorList>
            <person name="Methe B.A."/>
            <person name="Glass J."/>
            <person name="Waites K."/>
            <person name="Shrivastava S."/>
        </authorList>
    </citation>
    <scope>NUCLEOTIDE SEQUENCE [LARGE SCALE GENOMIC DNA]</scope>
    <source>
        <strain evidence="7">ATCC 27815 / 27 / NCTC 11736</strain>
    </source>
</reference>
<dbReference type="GO" id="GO:0006412">
    <property type="term" value="P:translation"/>
    <property type="evidence" value="ECO:0007669"/>
    <property type="project" value="TreeGrafter"/>
</dbReference>
<feature type="domain" description="G" evidence="5">
    <location>
        <begin position="120"/>
        <end position="179"/>
    </location>
</feature>
<dbReference type="InterPro" id="IPR027417">
    <property type="entry name" value="P-loop_NTPase"/>
</dbReference>
<dbReference type="CDD" id="cd01856">
    <property type="entry name" value="YlqF"/>
    <property type="match status" value="1"/>
</dbReference>
<evidence type="ECO:0000256" key="1">
    <source>
        <dbReference type="ARBA" id="ARBA00022741"/>
    </source>
</evidence>
<comment type="function">
    <text evidence="3">Required for a late step of 50S ribosomal subunit assembly. Has GTPase activity.</text>
</comment>
<name>A0A2C9DXY2_UREP2</name>
<comment type="similarity">
    <text evidence="3">Belongs to the TRAFAC class YlqF/YawG GTPase family. MTG1 subfamily.</text>
</comment>
<dbReference type="Gene3D" id="3.40.50.300">
    <property type="entry name" value="P-loop containing nucleotide triphosphate hydrolases"/>
    <property type="match status" value="1"/>
</dbReference>
<evidence type="ECO:0000313" key="6">
    <source>
        <dbReference type="EMBL" id="ACA32720.1"/>
    </source>
</evidence>
<dbReference type="PIRSF" id="PIRSF006230">
    <property type="entry name" value="MG442"/>
    <property type="match status" value="1"/>
</dbReference>
<dbReference type="Proteomes" id="UP000002162">
    <property type="component" value="Chromosome"/>
</dbReference>
<accession>A0A2C9DXY2</accession>
<dbReference type="Pfam" id="PF01926">
    <property type="entry name" value="MMR_HSR1"/>
    <property type="match status" value="1"/>
</dbReference>
<dbReference type="EMBL" id="CP000942">
    <property type="protein sequence ID" value="ACA32720.1"/>
    <property type="molecule type" value="Genomic_DNA"/>
</dbReference>
<dbReference type="SUPFAM" id="SSF52540">
    <property type="entry name" value="P-loop containing nucleoside triphosphate hydrolases"/>
    <property type="match status" value="1"/>
</dbReference>
<dbReference type="GO" id="GO:0005525">
    <property type="term" value="F:GTP binding"/>
    <property type="evidence" value="ECO:0007669"/>
    <property type="project" value="UniProtKB-KW"/>
</dbReference>
<dbReference type="Gene3D" id="1.10.1580.10">
    <property type="match status" value="1"/>
</dbReference>
<organism evidence="6 7">
    <name type="scientific">Ureaplasma parvum serovar 3 (strain ATCC 27815 / 27 / NCTC 11736)</name>
    <dbReference type="NCBI Taxonomy" id="505682"/>
    <lineage>
        <taxon>Bacteria</taxon>
        <taxon>Bacillati</taxon>
        <taxon>Mycoplasmatota</taxon>
        <taxon>Mycoplasmoidales</taxon>
        <taxon>Mycoplasmoidaceae</taxon>
        <taxon>Ureaplasma</taxon>
    </lineage>
</organism>
<dbReference type="GeneID" id="29672553"/>
<evidence type="ECO:0000256" key="4">
    <source>
        <dbReference type="PIRSR" id="PIRSR006230-1"/>
    </source>
</evidence>
<dbReference type="RefSeq" id="WP_006688464.1">
    <property type="nucleotide sequence ID" value="NC_010503.1"/>
</dbReference>
<dbReference type="InterPro" id="IPR019991">
    <property type="entry name" value="GTP-bd_ribosome_bgen"/>
</dbReference>
<dbReference type="GO" id="GO:0003924">
    <property type="term" value="F:GTPase activity"/>
    <property type="evidence" value="ECO:0007669"/>
    <property type="project" value="TreeGrafter"/>
</dbReference>
<dbReference type="KEGG" id="upa:UPA3_0632"/>
<dbReference type="PANTHER" id="PTHR45782:SF4">
    <property type="entry name" value="MITOCHONDRIAL RIBOSOME-ASSOCIATED GTPASE 1"/>
    <property type="match status" value="1"/>
</dbReference>
<dbReference type="NCBIfam" id="TIGR03596">
    <property type="entry name" value="GTPase_YlqF"/>
    <property type="match status" value="1"/>
</dbReference>
<gene>
    <name evidence="6" type="ordered locus">UPA3_0632</name>
</gene>
<comment type="subcellular location">
    <subcellularLocation>
        <location evidence="3">Cytoplasm</location>
    </subcellularLocation>
</comment>
<keyword evidence="3" id="KW-0963">Cytoplasm</keyword>
<keyword evidence="2 3" id="KW-0342">GTP-binding</keyword>
<dbReference type="InterPro" id="IPR006073">
    <property type="entry name" value="GTP-bd"/>
</dbReference>
<dbReference type="InterPro" id="IPR023179">
    <property type="entry name" value="GTP-bd_ortho_bundle_sf"/>
</dbReference>
<protein>
    <recommendedName>
        <fullName evidence="3">Ribosome biogenesis GTPase A</fullName>
    </recommendedName>
</protein>
<dbReference type="InterPro" id="IPR016478">
    <property type="entry name" value="GTPase_MTG1"/>
</dbReference>
<dbReference type="GO" id="GO:0005737">
    <property type="term" value="C:cytoplasm"/>
    <property type="evidence" value="ECO:0007669"/>
    <property type="project" value="UniProtKB-SubCell"/>
</dbReference>
<feature type="binding site" evidence="4">
    <location>
        <begin position="126"/>
        <end position="131"/>
    </location>
    <ligand>
        <name>GTP</name>
        <dbReference type="ChEBI" id="CHEBI:37565"/>
    </ligand>
</feature>
<evidence type="ECO:0000313" key="7">
    <source>
        <dbReference type="Proteomes" id="UP000002162"/>
    </source>
</evidence>
<dbReference type="AlphaFoldDB" id="A0A2C9DXY2"/>
<evidence type="ECO:0000256" key="2">
    <source>
        <dbReference type="ARBA" id="ARBA00023134"/>
    </source>
</evidence>
<evidence type="ECO:0000256" key="3">
    <source>
        <dbReference type="PIRNR" id="PIRNR006230"/>
    </source>
</evidence>
<feature type="binding site" evidence="4">
    <location>
        <begin position="63"/>
        <end position="66"/>
    </location>
    <ligand>
        <name>GTP</name>
        <dbReference type="ChEBI" id="CHEBI:37565"/>
    </ligand>
</feature>
<sequence>MDIINKKINWFPGHMKKATDEILKNLKNVDFFIQLVDARCPLTSSNIELLKEVSSKPVINLANKADLSDWKKNFDNNFLLISTKKRNDKNKIIQHLYQLFDQKIKIYQKKGLINPKFVGMIIGLPNIGKSSLINFLAPKKVLKVENRPGVTKTQCIRQINQHFYLIDTPGIFLKNIQNERDSFVLTLINCVKKEVLELESIVHFAYDFYLKNYRNELFIKYKMNKVLNFDDFIHHICELYNYKLTNNEFDHVRAYENLFNDFSNGLICKVNYD</sequence>
<proteinExistence type="inferred from homology"/>
<dbReference type="PANTHER" id="PTHR45782">
    <property type="entry name" value="MITOCHONDRIAL RIBOSOME-ASSOCIATED GTPASE 1"/>
    <property type="match status" value="1"/>
</dbReference>
<keyword evidence="1 3" id="KW-0547">Nucleotide-binding</keyword>
<dbReference type="HOGENOM" id="CLU_011106_1_0_14"/>
<feature type="binding site" evidence="4">
    <location>
        <position position="170"/>
    </location>
    <ligand>
        <name>GTP</name>
        <dbReference type="ChEBI" id="CHEBI:37565"/>
    </ligand>
</feature>
<evidence type="ECO:0000259" key="5">
    <source>
        <dbReference type="Pfam" id="PF01926"/>
    </source>
</evidence>